<protein>
    <recommendedName>
        <fullName evidence="7">GNAT family acetyltransferase</fullName>
    </recommendedName>
</protein>
<reference evidence="3 5" key="1">
    <citation type="submission" date="2016-02" db="EMBL/GenBank/DDBJ databases">
        <authorList>
            <person name="Strepis N."/>
        </authorList>
    </citation>
    <scope>NUCLEOTIDE SEQUENCE [LARGE SCALE GENOMIC DNA]</scope>
    <source>
        <strain evidence="3">Trichococcus flocculiformis</strain>
    </source>
</reference>
<evidence type="ECO:0000256" key="1">
    <source>
        <dbReference type="ARBA" id="ARBA00022679"/>
    </source>
</evidence>
<sequence length="202" mass="22834">MTLTVIPMSNLLSISSEEEINKLLFSFSCKSMLKGASDVEHFLHSKSIQFENLGLSRTYLVMASYQKKPYLAGYFAISNKPLVIPKKQFNSMSTSLKKRLMGLGYKTEMANYEIKGILLGQLGKNYSEEAIKAKGITGDELIALAYQKIREAYILIGGRILFLECEDHPKLTNFYSRNGFSELANYESPNNLCLFLKNLKDI</sequence>
<proteinExistence type="predicted"/>
<organism evidence="4 6">
    <name type="scientific">Trichococcus flocculiformis</name>
    <dbReference type="NCBI Taxonomy" id="82803"/>
    <lineage>
        <taxon>Bacteria</taxon>
        <taxon>Bacillati</taxon>
        <taxon>Bacillota</taxon>
        <taxon>Bacilli</taxon>
        <taxon>Lactobacillales</taxon>
        <taxon>Carnobacteriaceae</taxon>
        <taxon>Trichococcus</taxon>
    </lineage>
</organism>
<name>A0AB38BII6_9LACT</name>
<evidence type="ECO:0008006" key="7">
    <source>
        <dbReference type="Google" id="ProtNLM"/>
    </source>
</evidence>
<dbReference type="PANTHER" id="PTHR36449">
    <property type="entry name" value="ACETYLTRANSFERASE-RELATED"/>
    <property type="match status" value="1"/>
</dbReference>
<keyword evidence="2" id="KW-0012">Acyltransferase</keyword>
<accession>A0AB38BII6</accession>
<dbReference type="PANTHER" id="PTHR36449:SF1">
    <property type="entry name" value="ACETYLTRANSFERASE"/>
    <property type="match status" value="1"/>
</dbReference>
<dbReference type="GO" id="GO:0016746">
    <property type="term" value="F:acyltransferase activity"/>
    <property type="evidence" value="ECO:0007669"/>
    <property type="project" value="UniProtKB-KW"/>
</dbReference>
<dbReference type="AlphaFoldDB" id="A0AB38BII6"/>
<evidence type="ECO:0000313" key="4">
    <source>
        <dbReference type="EMBL" id="SFH86196.1"/>
    </source>
</evidence>
<evidence type="ECO:0000313" key="5">
    <source>
        <dbReference type="Proteomes" id="UP000195947"/>
    </source>
</evidence>
<keyword evidence="5" id="KW-1185">Reference proteome</keyword>
<evidence type="ECO:0000256" key="2">
    <source>
        <dbReference type="ARBA" id="ARBA00023315"/>
    </source>
</evidence>
<dbReference type="Proteomes" id="UP000195947">
    <property type="component" value="Unassembled WGS sequence"/>
</dbReference>
<dbReference type="Proteomes" id="UP000199686">
    <property type="component" value="Unassembled WGS sequence"/>
</dbReference>
<dbReference type="EMBL" id="FOQC01000020">
    <property type="protein sequence ID" value="SFH86196.1"/>
    <property type="molecule type" value="Genomic_DNA"/>
</dbReference>
<gene>
    <name evidence="4" type="ORF">SAMN04488507_102034</name>
    <name evidence="3" type="ORF">TFLO_2119</name>
</gene>
<dbReference type="EMBL" id="FJMZ01000027">
    <property type="protein sequence ID" value="CZQ96873.1"/>
    <property type="molecule type" value="Genomic_DNA"/>
</dbReference>
<keyword evidence="1" id="KW-0808">Transferase</keyword>
<reference evidence="4 6" key="2">
    <citation type="submission" date="2016-10" db="EMBL/GenBank/DDBJ databases">
        <authorList>
            <person name="Varghese N."/>
            <person name="Submissions S."/>
        </authorList>
    </citation>
    <scope>NUCLEOTIDE SEQUENCE [LARGE SCALE GENOMIC DNA]</scope>
    <source>
        <strain evidence="4 6">DSM 2094</strain>
    </source>
</reference>
<dbReference type="RefSeq" id="WP_086989463.1">
    <property type="nucleotide sequence ID" value="NZ_FJMZ01000027.1"/>
</dbReference>
<dbReference type="Gene3D" id="3.40.630.30">
    <property type="match status" value="1"/>
</dbReference>
<evidence type="ECO:0000313" key="3">
    <source>
        <dbReference type="EMBL" id="CZQ96873.1"/>
    </source>
</evidence>
<evidence type="ECO:0000313" key="6">
    <source>
        <dbReference type="Proteomes" id="UP000199686"/>
    </source>
</evidence>
<comment type="caution">
    <text evidence="4">The sequence shown here is derived from an EMBL/GenBank/DDBJ whole genome shotgun (WGS) entry which is preliminary data.</text>
</comment>